<evidence type="ECO:0000313" key="7">
    <source>
        <dbReference type="Proteomes" id="UP000295606"/>
    </source>
</evidence>
<comment type="caution">
    <text evidence="6">The sequence shown here is derived from an EMBL/GenBank/DDBJ whole genome shotgun (WGS) entry which is preliminary data.</text>
</comment>
<evidence type="ECO:0000256" key="1">
    <source>
        <dbReference type="ARBA" id="ARBA00001974"/>
    </source>
</evidence>
<dbReference type="PRINTS" id="PR00757">
    <property type="entry name" value="AMINEOXDASEF"/>
</dbReference>
<gene>
    <name evidence="6" type="ORF">E1N52_37685</name>
</gene>
<evidence type="ECO:0000256" key="4">
    <source>
        <dbReference type="PIRSR" id="PIRSR601613-1"/>
    </source>
</evidence>
<comment type="similarity">
    <text evidence="2">Belongs to the flavin monoamine oxidase family.</text>
</comment>
<accession>A0A4R5L577</accession>
<feature type="domain" description="Amine oxidase" evidence="5">
    <location>
        <begin position="59"/>
        <end position="475"/>
    </location>
</feature>
<dbReference type="Proteomes" id="UP000295606">
    <property type="component" value="Unassembled WGS sequence"/>
</dbReference>
<evidence type="ECO:0000256" key="2">
    <source>
        <dbReference type="ARBA" id="ARBA00005995"/>
    </source>
</evidence>
<dbReference type="SUPFAM" id="SSF51905">
    <property type="entry name" value="FAD/NAD(P)-binding domain"/>
    <property type="match status" value="1"/>
</dbReference>
<evidence type="ECO:0000313" key="6">
    <source>
        <dbReference type="EMBL" id="TDG02873.1"/>
    </source>
</evidence>
<organism evidence="6 7">
    <name type="scientific">Paraburkholderia guartelaensis</name>
    <dbReference type="NCBI Taxonomy" id="2546446"/>
    <lineage>
        <taxon>Bacteria</taxon>
        <taxon>Pseudomonadati</taxon>
        <taxon>Pseudomonadota</taxon>
        <taxon>Betaproteobacteria</taxon>
        <taxon>Burkholderiales</taxon>
        <taxon>Burkholderiaceae</taxon>
        <taxon>Paraburkholderia</taxon>
    </lineage>
</organism>
<comment type="cofactor">
    <cofactor evidence="1">
        <name>FAD</name>
        <dbReference type="ChEBI" id="CHEBI:57692"/>
    </cofactor>
</comment>
<dbReference type="RefSeq" id="WP_133189537.1">
    <property type="nucleotide sequence ID" value="NZ_SMOD01000051.1"/>
</dbReference>
<proteinExistence type="inferred from homology"/>
<dbReference type="PANTHER" id="PTHR43563:SF1">
    <property type="entry name" value="AMINE OXIDASE [FLAVIN-CONTAINING] B"/>
    <property type="match status" value="1"/>
</dbReference>
<dbReference type="EMBL" id="SMOD01000051">
    <property type="protein sequence ID" value="TDG02873.1"/>
    <property type="molecule type" value="Genomic_DNA"/>
</dbReference>
<dbReference type="OrthoDB" id="3972913at2"/>
<name>A0A4R5L577_9BURK</name>
<dbReference type="InterPro" id="IPR036188">
    <property type="entry name" value="FAD/NAD-bd_sf"/>
</dbReference>
<dbReference type="InterPro" id="IPR002937">
    <property type="entry name" value="Amino_oxidase"/>
</dbReference>
<evidence type="ECO:0000256" key="3">
    <source>
        <dbReference type="ARBA" id="ARBA00023002"/>
    </source>
</evidence>
<feature type="binding site" evidence="4">
    <location>
        <begin position="79"/>
        <end position="80"/>
    </location>
    <ligand>
        <name>FAD</name>
        <dbReference type="ChEBI" id="CHEBI:57692"/>
    </ligand>
</feature>
<dbReference type="InterPro" id="IPR006311">
    <property type="entry name" value="TAT_signal"/>
</dbReference>
<dbReference type="Gene3D" id="1.10.405.10">
    <property type="entry name" value="Guanine Nucleotide Dissociation Inhibitor, domain 1"/>
    <property type="match status" value="1"/>
</dbReference>
<dbReference type="Gene3D" id="3.90.660.10">
    <property type="match status" value="1"/>
</dbReference>
<sequence>MSEDSQMIRARRRFLAATGATIAASTVVPVLAGAAERKAPRLSRSRDTEFDVIVIGAGFAGLTAARDCAKRGMKVLALEARTRIGGRTFVSHYHDHQIELGGTWVHWAQPYVWTEINRYGLSLTETPGASPNLFAWRTDDRLKTADGQSAFAMLTEAMNKFCDVDGQLGRTVFPRAPNPLLNFHTVRKYDQITLNDRLKQINLRRDLSDLLAPQYTINVHRDPGTGSFVEQLHWWARGDFDVALLFDRCGHYKIAEGTTGLAQAIRNDGDFELKTGTPVKSVVQYNGKLTVGADQGAYTAGAVICAIPVNTLKNIRFEPGLGPVKLAASQAGVTGTGNKCYVHIKQKIGVWMGTAPHPYPITLAFTEQERDDGTLIVCFDAAGTLDVNDQAGVEAALRGLLPGAEVVSVISYPWTADPYSQGTWAFYRPGQLTRNWSGLREPEGNIYFASSDSAMLWRGFIDGAIESGVRTATEVFNNMSKRA</sequence>
<reference evidence="6 7" key="1">
    <citation type="submission" date="2019-03" db="EMBL/GenBank/DDBJ databases">
        <title>Paraburkholderia sp. isolated from native Mimosa gymnas in Guartela State Park, Brazil.</title>
        <authorList>
            <person name="Paulitsch F."/>
            <person name="Hungria M."/>
            <person name="Delamuta J.R.M."/>
            <person name="Ribeiro R.A."/>
            <person name="Dall'Agnol R."/>
            <person name="Silva J.S.B."/>
        </authorList>
    </citation>
    <scope>NUCLEOTIDE SEQUENCE [LARGE SCALE GENOMIC DNA]</scope>
    <source>
        <strain evidence="6 7">CNPSo 3008</strain>
    </source>
</reference>
<dbReference type="GO" id="GO:0016491">
    <property type="term" value="F:oxidoreductase activity"/>
    <property type="evidence" value="ECO:0007669"/>
    <property type="project" value="UniProtKB-KW"/>
</dbReference>
<dbReference type="AlphaFoldDB" id="A0A4R5L577"/>
<dbReference type="PROSITE" id="PS51318">
    <property type="entry name" value="TAT"/>
    <property type="match status" value="1"/>
</dbReference>
<feature type="binding site" evidence="4">
    <location>
        <position position="279"/>
    </location>
    <ligand>
        <name>FAD</name>
        <dbReference type="ChEBI" id="CHEBI:57692"/>
    </ligand>
</feature>
<protein>
    <submittedName>
        <fullName evidence="6">NAD(P)/FAD-dependent oxidoreductase</fullName>
    </submittedName>
</protein>
<dbReference type="PANTHER" id="PTHR43563">
    <property type="entry name" value="AMINE OXIDASE"/>
    <property type="match status" value="1"/>
</dbReference>
<dbReference type="InterPro" id="IPR050703">
    <property type="entry name" value="Flavin_MAO"/>
</dbReference>
<dbReference type="Pfam" id="PF01593">
    <property type="entry name" value="Amino_oxidase"/>
    <property type="match status" value="1"/>
</dbReference>
<dbReference type="InterPro" id="IPR001613">
    <property type="entry name" value="Flavin_amine_oxidase"/>
</dbReference>
<dbReference type="Gene3D" id="3.50.50.60">
    <property type="entry name" value="FAD/NAD(P)-binding domain"/>
    <property type="match status" value="1"/>
</dbReference>
<keyword evidence="3" id="KW-0560">Oxidoreductase</keyword>
<evidence type="ECO:0000259" key="5">
    <source>
        <dbReference type="Pfam" id="PF01593"/>
    </source>
</evidence>